<gene>
    <name evidence="1" type="ORF">HaLaN_12723</name>
</gene>
<evidence type="ECO:0000313" key="1">
    <source>
        <dbReference type="EMBL" id="GFH16328.1"/>
    </source>
</evidence>
<evidence type="ECO:0000313" key="2">
    <source>
        <dbReference type="Proteomes" id="UP000485058"/>
    </source>
</evidence>
<feature type="non-terminal residue" evidence="1">
    <location>
        <position position="1"/>
    </location>
</feature>
<feature type="non-terminal residue" evidence="1">
    <location>
        <position position="31"/>
    </location>
</feature>
<dbReference type="Proteomes" id="UP000485058">
    <property type="component" value="Unassembled WGS sequence"/>
</dbReference>
<organism evidence="1 2">
    <name type="scientific">Haematococcus lacustris</name>
    <name type="common">Green alga</name>
    <name type="synonym">Haematococcus pluvialis</name>
    <dbReference type="NCBI Taxonomy" id="44745"/>
    <lineage>
        <taxon>Eukaryota</taxon>
        <taxon>Viridiplantae</taxon>
        <taxon>Chlorophyta</taxon>
        <taxon>core chlorophytes</taxon>
        <taxon>Chlorophyceae</taxon>
        <taxon>CS clade</taxon>
        <taxon>Chlamydomonadales</taxon>
        <taxon>Haematococcaceae</taxon>
        <taxon>Haematococcus</taxon>
    </lineage>
</organism>
<proteinExistence type="predicted"/>
<accession>A0A699ZB28</accession>
<protein>
    <submittedName>
        <fullName evidence="1">Uncharacterized protein</fullName>
    </submittedName>
</protein>
<keyword evidence="2" id="KW-1185">Reference proteome</keyword>
<dbReference type="AlphaFoldDB" id="A0A699ZB28"/>
<name>A0A699ZB28_HAELA</name>
<reference evidence="1 2" key="1">
    <citation type="submission" date="2020-02" db="EMBL/GenBank/DDBJ databases">
        <title>Draft genome sequence of Haematococcus lacustris strain NIES-144.</title>
        <authorList>
            <person name="Morimoto D."/>
            <person name="Nakagawa S."/>
            <person name="Yoshida T."/>
            <person name="Sawayama S."/>
        </authorList>
    </citation>
    <scope>NUCLEOTIDE SEQUENCE [LARGE SCALE GENOMIC DNA]</scope>
    <source>
        <strain evidence="1 2">NIES-144</strain>
    </source>
</reference>
<comment type="caution">
    <text evidence="1">The sequence shown here is derived from an EMBL/GenBank/DDBJ whole genome shotgun (WGS) entry which is preliminary data.</text>
</comment>
<sequence>MRPAAPRSSEEHVCITIFTSWLLSAHGGAHP</sequence>
<dbReference type="EMBL" id="BLLF01000980">
    <property type="protein sequence ID" value="GFH16328.1"/>
    <property type="molecule type" value="Genomic_DNA"/>
</dbReference>